<reference evidence="2" key="1">
    <citation type="submission" date="2013-02" db="EMBL/GenBank/DDBJ databases">
        <authorList>
            <person name="Hughes D."/>
        </authorList>
    </citation>
    <scope>NUCLEOTIDE SEQUENCE</scope>
    <source>
        <strain>Durham</strain>
        <strain evidence="2">NC isolate 2 -- Noor lab</strain>
    </source>
</reference>
<dbReference type="EMBL" id="CAQQ02161011">
    <property type="status" value="NOT_ANNOTATED_CDS"/>
    <property type="molecule type" value="Genomic_DNA"/>
</dbReference>
<proteinExistence type="predicted"/>
<evidence type="ECO:0000313" key="2">
    <source>
        <dbReference type="Proteomes" id="UP000015102"/>
    </source>
</evidence>
<accession>T1GUU5</accession>
<dbReference type="EnsemblMetazoa" id="MESCA007516-RA">
    <property type="protein sequence ID" value="MESCA007516-PA"/>
    <property type="gene ID" value="MESCA007516"/>
</dbReference>
<protein>
    <submittedName>
        <fullName evidence="1">Uncharacterized protein</fullName>
    </submittedName>
</protein>
<dbReference type="Proteomes" id="UP000015102">
    <property type="component" value="Unassembled WGS sequence"/>
</dbReference>
<keyword evidence="2" id="KW-1185">Reference proteome</keyword>
<dbReference type="AlphaFoldDB" id="T1GUU5"/>
<sequence>MEYPHLQSVFSVTPSNPHEISGNQPGWISLGWSTNEKVPAELFEAAALPPPNGILTPLY</sequence>
<dbReference type="EMBL" id="CAQQ02161010">
    <property type="status" value="NOT_ANNOTATED_CDS"/>
    <property type="molecule type" value="Genomic_DNA"/>
</dbReference>
<dbReference type="EMBL" id="CAQQ02161009">
    <property type="status" value="NOT_ANNOTATED_CDS"/>
    <property type="molecule type" value="Genomic_DNA"/>
</dbReference>
<name>T1GUU5_MEGSC</name>
<evidence type="ECO:0000313" key="1">
    <source>
        <dbReference type="EnsemblMetazoa" id="MESCA007516-PA"/>
    </source>
</evidence>
<reference evidence="1" key="2">
    <citation type="submission" date="2015-06" db="UniProtKB">
        <authorList>
            <consortium name="EnsemblMetazoa"/>
        </authorList>
    </citation>
    <scope>IDENTIFICATION</scope>
</reference>
<organism evidence="1 2">
    <name type="scientific">Megaselia scalaris</name>
    <name type="common">Humpbacked fly</name>
    <name type="synonym">Phora scalaris</name>
    <dbReference type="NCBI Taxonomy" id="36166"/>
    <lineage>
        <taxon>Eukaryota</taxon>
        <taxon>Metazoa</taxon>
        <taxon>Ecdysozoa</taxon>
        <taxon>Arthropoda</taxon>
        <taxon>Hexapoda</taxon>
        <taxon>Insecta</taxon>
        <taxon>Pterygota</taxon>
        <taxon>Neoptera</taxon>
        <taxon>Endopterygota</taxon>
        <taxon>Diptera</taxon>
        <taxon>Brachycera</taxon>
        <taxon>Muscomorpha</taxon>
        <taxon>Platypezoidea</taxon>
        <taxon>Phoridae</taxon>
        <taxon>Megaseliini</taxon>
        <taxon>Megaselia</taxon>
    </lineage>
</organism>
<dbReference type="HOGENOM" id="CLU_2963444_0_0_1"/>